<dbReference type="RefSeq" id="WP_148727911.1">
    <property type="nucleotide sequence ID" value="NZ_CP197398.1"/>
</dbReference>
<dbReference type="Proteomes" id="UP000324383">
    <property type="component" value="Unassembled WGS sequence"/>
</dbReference>
<gene>
    <name evidence="1" type="ORF">FNJ60_14300</name>
</gene>
<organism evidence="1 2">
    <name type="scientific">Bacteroides pyogenes</name>
    <dbReference type="NCBI Taxonomy" id="310300"/>
    <lineage>
        <taxon>Bacteria</taxon>
        <taxon>Pseudomonadati</taxon>
        <taxon>Bacteroidota</taxon>
        <taxon>Bacteroidia</taxon>
        <taxon>Bacteroidales</taxon>
        <taxon>Bacteroidaceae</taxon>
        <taxon>Bacteroides</taxon>
    </lineage>
</organism>
<evidence type="ECO:0000313" key="2">
    <source>
        <dbReference type="Proteomes" id="UP000324383"/>
    </source>
</evidence>
<comment type="caution">
    <text evidence="1">The sequence shown here is derived from an EMBL/GenBank/DDBJ whole genome shotgun (WGS) entry which is preliminary data.</text>
</comment>
<protein>
    <submittedName>
        <fullName evidence="1">Phospholipase</fullName>
    </submittedName>
</protein>
<proteinExistence type="predicted"/>
<sequence>MWILIIGLILLGIVAMTAGIIRNERLQKKIEKGELDSMPEVKEVDTECCGQHETCEKDSLLAAVSKKIEYYDDEELDEFVGRFSDEYTEEEAELFRDVLYTMQEVEVAGWIRSLQLRGIEFPDVLKDEVYLIIGERRTRGIWKE</sequence>
<keyword evidence="2" id="KW-1185">Reference proteome</keyword>
<dbReference type="EMBL" id="VKLW01000047">
    <property type="protein sequence ID" value="TYK31951.1"/>
    <property type="molecule type" value="Genomic_DNA"/>
</dbReference>
<dbReference type="AlphaFoldDB" id="A0A5D3E8L4"/>
<evidence type="ECO:0000313" key="1">
    <source>
        <dbReference type="EMBL" id="TYK31951.1"/>
    </source>
</evidence>
<reference evidence="1 2" key="1">
    <citation type="submission" date="2019-07" db="EMBL/GenBank/DDBJ databases">
        <title>Draft Genome Sequences of Bacteroides pyogenes Strains Isolated from the Uterus Holstein Dairy Cows with Metritis.</title>
        <authorList>
            <person name="Cunha F."/>
            <person name="Galvao K.N."/>
            <person name="Jeon S.J."/>
            <person name="Jeong K.C."/>
        </authorList>
    </citation>
    <scope>NUCLEOTIDE SEQUENCE [LARGE SCALE GENOMIC DNA]</scope>
    <source>
        <strain evidence="1 2">KG-31</strain>
    </source>
</reference>
<accession>A0A5D3E8L4</accession>
<name>A0A5D3E8L4_9BACE</name>